<dbReference type="AlphaFoldDB" id="A0A1I0EEZ4"/>
<evidence type="ECO:0000313" key="3">
    <source>
        <dbReference type="Proteomes" id="UP000199361"/>
    </source>
</evidence>
<sequence length="532" mass="56451">MAVSGTPELAAYAGFIASDPIPLMRDSEWTGVVPYYEPTGAASTRFLIYIPDSGISGDQALVTTYTTGTATQWVIRYGNSPTGSLKVQAYDADGSVLLDSGFITFNVIGKKTRISLDLSQVGSDIEWDVSTLEPGASVGLTFGGTLSSQTLGRVLKVVASAGGGILDSAMGHISVQSAVESIHDLGPQLGAYDGESAGRRIERLCAEENISFTSAGDLDDSTKLGPQTPDTFINLITEAAETDLGLLYEPRNDLGLAYRTRTSLYNQAAMVALDYEEGHLAPPLEPVDDDQSTRNDVTTTRKSGSSARYVMESGPLSVADPPAGVGRYDEQVTVNVQSDGELLNQANWRVHLGTVDEARYPQITVDLSSPGVASDAGLTADVVFMDLGDRLTIDNQPAWLPPNQISQLVYGCSERMATYDWEITVNCVPESPWQVAVYGTSRYGTEYSTLNSSVTSSATSISVATSKGPLWTTSAGDLPLDIEIGGERMRVTAISGSSSPQTFTVTRHINGITKSHSSGSVVKLANPAVRAL</sequence>
<name>A0A1I0EEZ4_9ACTN</name>
<accession>A0A1I0EEZ4</accession>
<dbReference type="Proteomes" id="UP000199361">
    <property type="component" value="Unassembled WGS sequence"/>
</dbReference>
<dbReference type="STRING" id="568860.SAMN05421811_10316"/>
<protein>
    <submittedName>
        <fullName evidence="2">Uncharacterized protein</fullName>
    </submittedName>
</protein>
<dbReference type="EMBL" id="FOHX01000003">
    <property type="protein sequence ID" value="SET43566.1"/>
    <property type="molecule type" value="Genomic_DNA"/>
</dbReference>
<evidence type="ECO:0000313" key="2">
    <source>
        <dbReference type="EMBL" id="SET43566.1"/>
    </source>
</evidence>
<reference evidence="2 3" key="1">
    <citation type="submission" date="2016-10" db="EMBL/GenBank/DDBJ databases">
        <authorList>
            <person name="de Groot N.N."/>
        </authorList>
    </citation>
    <scope>NUCLEOTIDE SEQUENCE [LARGE SCALE GENOMIC DNA]</scope>
    <source>
        <strain evidence="2 3">CGMCC 4.5598</strain>
    </source>
</reference>
<proteinExistence type="predicted"/>
<gene>
    <name evidence="2" type="ORF">SAMN05421811_10316</name>
</gene>
<organism evidence="2 3">
    <name type="scientific">Nonomuraea wenchangensis</name>
    <dbReference type="NCBI Taxonomy" id="568860"/>
    <lineage>
        <taxon>Bacteria</taxon>
        <taxon>Bacillati</taxon>
        <taxon>Actinomycetota</taxon>
        <taxon>Actinomycetes</taxon>
        <taxon>Streptosporangiales</taxon>
        <taxon>Streptosporangiaceae</taxon>
        <taxon>Nonomuraea</taxon>
    </lineage>
</organism>
<evidence type="ECO:0000256" key="1">
    <source>
        <dbReference type="SAM" id="MobiDB-lite"/>
    </source>
</evidence>
<feature type="region of interest" description="Disordered" evidence="1">
    <location>
        <begin position="280"/>
        <end position="308"/>
    </location>
</feature>
<keyword evidence="3" id="KW-1185">Reference proteome</keyword>
<feature type="compositionally biased region" description="Polar residues" evidence="1">
    <location>
        <begin position="294"/>
        <end position="306"/>
    </location>
</feature>